<dbReference type="KEGG" id="nba:CUN60_03805"/>
<gene>
    <name evidence="2" type="ORF">CUN60_03805</name>
</gene>
<proteinExistence type="predicted"/>
<sequence length="681" mass="72481">MKNKLINTLMLAGIIATTLVGCNSGASGNVNNQASTTQTASNTTNTNAETLDSAPIGSISSVLMDFASATLNEYIDDTVGKVVWNLISGGSISGNSGQATQQTLNAINQELNHVEDTLAQQNAVLQTTYNVIESTALGSTGTAISKITETLVDNNNDTSDWITKATSGLGQQNVSIAEGIFGGYSQAQMNESISLALLQNQSSLFSSNPKIAGTQDSYEQFLSCDENNSTVTYDATNLSLTQQEHPQSSLLQNNCAVANFLNDAINQYGITQLTQGSNIFYTTQGFDQALDLVYLKILNAMTEAYAVDQVRLYLGLPVTNPSGSINIQAPIVIPNSAYNNYALAESDLALAYNMRLANLQQLFASAKSQLFNQFAGALVSTTMTSQCNLSYQGIDAESTITMDSNGNNPYSWDGTTLKASCKENNGNAISITYNVGDLCTINTGSNPISTVGEAGHYSYPNMTVNPNNYNLYVFNGAVSCGTQNWKTTIFNSNNVTPDTDIISSELQSANIGRATGQNAWNGILSWDNYLPIASPVTSSTAQVSFGDGNNTAAAYNQDGDYNQSISISGLTTGYTQVSQVTGGMLIFDGAHAYMAVVYDNSLHDTYVGIQCLPNDNSCTMGTSGNSGYSLSFTNGDSINIRNNGGTGTNYEDTSNPWYWITPSYAVVPGPYLPQYVPHPGT</sequence>
<keyword evidence="3" id="KW-1185">Reference proteome</keyword>
<dbReference type="AlphaFoldDB" id="A0A2I7N4T7"/>
<reference evidence="3" key="1">
    <citation type="submission" date="2017-11" db="EMBL/GenBank/DDBJ databases">
        <authorList>
            <person name="Chan K.G."/>
            <person name="Lee L.S."/>
        </authorList>
    </citation>
    <scope>NUCLEOTIDE SEQUENCE [LARGE SCALE GENOMIC DNA]</scope>
    <source>
        <strain evidence="3">DSM 100970</strain>
    </source>
</reference>
<dbReference type="EMBL" id="CP024847">
    <property type="protein sequence ID" value="AUR51448.1"/>
    <property type="molecule type" value="Genomic_DNA"/>
</dbReference>
<name>A0A2I7N4T7_9NEIS</name>
<dbReference type="Proteomes" id="UP000236655">
    <property type="component" value="Chromosome"/>
</dbReference>
<dbReference type="RefSeq" id="WP_102950747.1">
    <property type="nucleotide sequence ID" value="NZ_CP024847.1"/>
</dbReference>
<evidence type="ECO:0000256" key="1">
    <source>
        <dbReference type="SAM" id="SignalP"/>
    </source>
</evidence>
<feature type="signal peptide" evidence="1">
    <location>
        <begin position="1"/>
        <end position="26"/>
    </location>
</feature>
<accession>A0A2I7N4T7</accession>
<protein>
    <submittedName>
        <fullName evidence="2">Uncharacterized protein</fullName>
    </submittedName>
</protein>
<feature type="chain" id="PRO_5014361974" evidence="1">
    <location>
        <begin position="27"/>
        <end position="681"/>
    </location>
</feature>
<evidence type="ECO:0000313" key="2">
    <source>
        <dbReference type="EMBL" id="AUR51448.1"/>
    </source>
</evidence>
<keyword evidence="1" id="KW-0732">Signal</keyword>
<dbReference type="PROSITE" id="PS51257">
    <property type="entry name" value="PROKAR_LIPOPROTEIN"/>
    <property type="match status" value="1"/>
</dbReference>
<evidence type="ECO:0000313" key="3">
    <source>
        <dbReference type="Proteomes" id="UP000236655"/>
    </source>
</evidence>
<organism evidence="2 3">
    <name type="scientific">Aquella oligotrophica</name>
    <dbReference type="NCBI Taxonomy" id="2067065"/>
    <lineage>
        <taxon>Bacteria</taxon>
        <taxon>Pseudomonadati</taxon>
        <taxon>Pseudomonadota</taxon>
        <taxon>Betaproteobacteria</taxon>
        <taxon>Neisseriales</taxon>
        <taxon>Neisseriaceae</taxon>
        <taxon>Aquella</taxon>
    </lineage>
</organism>